<sequence>WWGWRNADDEHLVQAIAKACVTDRAANTAQTNGSCVHNHVNDALTDSDPHAANGNVEAEPSATPPQKLLIMDARSYAAAVANRAKGGGCECPEYYPNCEVMFMGMANIHSIRKSFQCLRTLCAQVPDPV</sequence>
<feature type="non-terminal residue" evidence="4">
    <location>
        <position position="129"/>
    </location>
</feature>
<proteinExistence type="inferred from homology"/>
<dbReference type="InterPro" id="IPR029021">
    <property type="entry name" value="Prot-tyrosine_phosphatase-like"/>
</dbReference>
<evidence type="ECO:0000256" key="2">
    <source>
        <dbReference type="PIRSR" id="PIRSR630564-2"/>
    </source>
</evidence>
<evidence type="ECO:0000313" key="4">
    <source>
        <dbReference type="EMBL" id="KAL0194399.1"/>
    </source>
</evidence>
<accession>A0ABD0R7B3</accession>
<dbReference type="AlphaFoldDB" id="A0ABD0R7B3"/>
<evidence type="ECO:0000313" key="5">
    <source>
        <dbReference type="Proteomes" id="UP001529510"/>
    </source>
</evidence>
<feature type="non-terminal residue" evidence="4">
    <location>
        <position position="1"/>
    </location>
</feature>
<dbReference type="Proteomes" id="UP001529510">
    <property type="component" value="Unassembled WGS sequence"/>
</dbReference>
<comment type="similarity">
    <text evidence="1">Belongs to the protein-tyrosine phosphatase family. Non-receptor class myotubularin subfamily.</text>
</comment>
<evidence type="ECO:0000256" key="1">
    <source>
        <dbReference type="ARBA" id="ARBA00007471"/>
    </source>
</evidence>
<dbReference type="PROSITE" id="PS51339">
    <property type="entry name" value="PPASE_MYOTUBULARIN"/>
    <property type="match status" value="1"/>
</dbReference>
<feature type="binding site" evidence="2">
    <location>
        <begin position="82"/>
        <end position="85"/>
    </location>
    <ligand>
        <name>substrate</name>
    </ligand>
</feature>
<keyword evidence="5" id="KW-1185">Reference proteome</keyword>
<reference evidence="4 5" key="1">
    <citation type="submission" date="2024-05" db="EMBL/GenBank/DDBJ databases">
        <title>Genome sequencing and assembly of Indian major carp, Cirrhinus mrigala (Hamilton, 1822).</title>
        <authorList>
            <person name="Mohindra V."/>
            <person name="Chowdhury L.M."/>
            <person name="Lal K."/>
            <person name="Jena J.K."/>
        </authorList>
    </citation>
    <scope>NUCLEOTIDE SEQUENCE [LARGE SCALE GENOMIC DNA]</scope>
    <source>
        <strain evidence="4">CM1030</strain>
        <tissue evidence="4">Blood</tissue>
    </source>
</reference>
<dbReference type="EMBL" id="JAMKFB020000005">
    <property type="protein sequence ID" value="KAL0194399.1"/>
    <property type="molecule type" value="Genomic_DNA"/>
</dbReference>
<dbReference type="SUPFAM" id="SSF52799">
    <property type="entry name" value="(Phosphotyrosine protein) phosphatases II"/>
    <property type="match status" value="1"/>
</dbReference>
<organism evidence="4 5">
    <name type="scientific">Cirrhinus mrigala</name>
    <name type="common">Mrigala</name>
    <dbReference type="NCBI Taxonomy" id="683832"/>
    <lineage>
        <taxon>Eukaryota</taxon>
        <taxon>Metazoa</taxon>
        <taxon>Chordata</taxon>
        <taxon>Craniata</taxon>
        <taxon>Vertebrata</taxon>
        <taxon>Euteleostomi</taxon>
        <taxon>Actinopterygii</taxon>
        <taxon>Neopterygii</taxon>
        <taxon>Teleostei</taxon>
        <taxon>Ostariophysi</taxon>
        <taxon>Cypriniformes</taxon>
        <taxon>Cyprinidae</taxon>
        <taxon>Labeoninae</taxon>
        <taxon>Labeonini</taxon>
        <taxon>Cirrhinus</taxon>
    </lineage>
</organism>
<dbReference type="InterPro" id="IPR010569">
    <property type="entry name" value="Myotubularin-like_Pase_dom"/>
</dbReference>
<dbReference type="PANTHER" id="PTHR10807:SF66">
    <property type="entry name" value="MYOTUBULARIN-RELATED PROTEIN 3"/>
    <property type="match status" value="1"/>
</dbReference>
<dbReference type="Pfam" id="PF06602">
    <property type="entry name" value="Myotub-related"/>
    <property type="match status" value="1"/>
</dbReference>
<name>A0ABD0R7B3_CIRMR</name>
<dbReference type="PANTHER" id="PTHR10807">
    <property type="entry name" value="MYOTUBULARIN-RELATED"/>
    <property type="match status" value="1"/>
</dbReference>
<feature type="domain" description="Myotubularin phosphatase" evidence="3">
    <location>
        <begin position="1"/>
        <end position="129"/>
    </location>
</feature>
<feature type="binding site" evidence="2">
    <location>
        <begin position="107"/>
        <end position="108"/>
    </location>
    <ligand>
        <name>substrate</name>
    </ligand>
</feature>
<dbReference type="InterPro" id="IPR030564">
    <property type="entry name" value="Myotubularin"/>
</dbReference>
<protein>
    <recommendedName>
        <fullName evidence="3">Myotubularin phosphatase domain-containing protein</fullName>
    </recommendedName>
</protein>
<evidence type="ECO:0000259" key="3">
    <source>
        <dbReference type="PROSITE" id="PS51339"/>
    </source>
</evidence>
<comment type="caution">
    <text evidence="4">The sequence shown here is derived from an EMBL/GenBank/DDBJ whole genome shotgun (WGS) entry which is preliminary data.</text>
</comment>
<gene>
    <name evidence="4" type="ORF">M9458_012695</name>
</gene>